<dbReference type="PANTHER" id="PTHR47861">
    <property type="entry name" value="FKBP-TYPE PEPTIDYL-PROLYL CIS-TRANS ISOMERASE SLYD"/>
    <property type="match status" value="1"/>
</dbReference>
<evidence type="ECO:0000256" key="2">
    <source>
        <dbReference type="ARBA" id="ARBA00004496"/>
    </source>
</evidence>
<protein>
    <recommendedName>
        <fullName evidence="10">Peptidyl-prolyl cis-trans isomerase</fullName>
        <ecNumber evidence="10">5.2.1.8</ecNumber>
    </recommendedName>
</protein>
<reference evidence="13 14" key="1">
    <citation type="submission" date="2023-11" db="EMBL/GenBank/DDBJ databases">
        <title>MicrobeMod: A computational toolkit for identifying prokaryotic methylation and restriction-modification with nanopore sequencing.</title>
        <authorList>
            <person name="Crits-Christoph A."/>
            <person name="Kang S.C."/>
            <person name="Lee H."/>
            <person name="Ostrov N."/>
        </authorList>
    </citation>
    <scope>NUCLEOTIDE SEQUENCE [LARGE SCALE GENOMIC DNA]</scope>
    <source>
        <strain evidence="13 14">ATCC 49870</strain>
    </source>
</reference>
<evidence type="ECO:0000256" key="8">
    <source>
        <dbReference type="ARBA" id="ARBA00037071"/>
    </source>
</evidence>
<gene>
    <name evidence="13" type="ORF">SR882_10800</name>
</gene>
<dbReference type="PROSITE" id="PS50059">
    <property type="entry name" value="FKBP_PPIASE"/>
    <property type="match status" value="1"/>
</dbReference>
<evidence type="ECO:0000256" key="11">
    <source>
        <dbReference type="SAM" id="MobiDB-lite"/>
    </source>
</evidence>
<keyword evidence="6" id="KW-0143">Chaperone</keyword>
<dbReference type="EC" id="5.2.1.8" evidence="10"/>
<dbReference type="SUPFAM" id="SSF54534">
    <property type="entry name" value="FKBP-like"/>
    <property type="match status" value="1"/>
</dbReference>
<evidence type="ECO:0000256" key="4">
    <source>
        <dbReference type="ARBA" id="ARBA00022490"/>
    </source>
</evidence>
<evidence type="ECO:0000256" key="5">
    <source>
        <dbReference type="ARBA" id="ARBA00023110"/>
    </source>
</evidence>
<evidence type="ECO:0000256" key="10">
    <source>
        <dbReference type="RuleBase" id="RU003915"/>
    </source>
</evidence>
<dbReference type="RefSeq" id="WP_322521233.1">
    <property type="nucleotide sequence ID" value="NZ_CP140153.1"/>
</dbReference>
<evidence type="ECO:0000313" key="13">
    <source>
        <dbReference type="EMBL" id="WQH16234.1"/>
    </source>
</evidence>
<dbReference type="Proteomes" id="UP001327459">
    <property type="component" value="Chromosome"/>
</dbReference>
<name>A0ABZ0YXW2_9GAMM</name>
<keyword evidence="14" id="KW-1185">Reference proteome</keyword>
<sequence length="188" mass="20505">MSETQHSEGATMPVGKDKVVRVFHVMRDDDGAVLADTRVDGFEYIHGHGNLIPGLEAELEGRAEGDEIEVTVEPEQAYGLHDDEGVIEVPRERIEAQAELAPGNMVEAHGPEGRIEMLILEVGDRTVKVDLNHPLAGFRLHFAARIGLVRDAHPDEIKHGRVHPGGHHLMTKDSSVPDLPGEASSQES</sequence>
<dbReference type="EMBL" id="CP140153">
    <property type="protein sequence ID" value="WQH16234.1"/>
    <property type="molecule type" value="Genomic_DNA"/>
</dbReference>
<evidence type="ECO:0000256" key="3">
    <source>
        <dbReference type="ARBA" id="ARBA00006577"/>
    </source>
</evidence>
<dbReference type="Pfam" id="PF00254">
    <property type="entry name" value="FKBP_C"/>
    <property type="match status" value="1"/>
</dbReference>
<proteinExistence type="inferred from homology"/>
<feature type="region of interest" description="Disordered" evidence="11">
    <location>
        <begin position="160"/>
        <end position="188"/>
    </location>
</feature>
<evidence type="ECO:0000256" key="6">
    <source>
        <dbReference type="ARBA" id="ARBA00023186"/>
    </source>
</evidence>
<comment type="catalytic activity">
    <reaction evidence="1 9 10">
        <text>[protein]-peptidylproline (omega=180) = [protein]-peptidylproline (omega=0)</text>
        <dbReference type="Rhea" id="RHEA:16237"/>
        <dbReference type="Rhea" id="RHEA-COMP:10747"/>
        <dbReference type="Rhea" id="RHEA-COMP:10748"/>
        <dbReference type="ChEBI" id="CHEBI:83833"/>
        <dbReference type="ChEBI" id="CHEBI:83834"/>
        <dbReference type="EC" id="5.2.1.8"/>
    </reaction>
</comment>
<keyword evidence="4" id="KW-0963">Cytoplasm</keyword>
<evidence type="ECO:0000256" key="9">
    <source>
        <dbReference type="PROSITE-ProRule" id="PRU00277"/>
    </source>
</evidence>
<dbReference type="InterPro" id="IPR001179">
    <property type="entry name" value="PPIase_FKBP_dom"/>
</dbReference>
<accession>A0ABZ0YXW2</accession>
<evidence type="ECO:0000256" key="1">
    <source>
        <dbReference type="ARBA" id="ARBA00000971"/>
    </source>
</evidence>
<dbReference type="GO" id="GO:0016853">
    <property type="term" value="F:isomerase activity"/>
    <property type="evidence" value="ECO:0007669"/>
    <property type="project" value="UniProtKB-KW"/>
</dbReference>
<comment type="subcellular location">
    <subcellularLocation>
        <location evidence="2">Cytoplasm</location>
    </subcellularLocation>
</comment>
<dbReference type="InterPro" id="IPR046357">
    <property type="entry name" value="PPIase_dom_sf"/>
</dbReference>
<keyword evidence="5 9" id="KW-0697">Rotamase</keyword>
<feature type="domain" description="PPIase FKBP-type" evidence="12">
    <location>
        <begin position="17"/>
        <end position="100"/>
    </location>
</feature>
<dbReference type="PANTHER" id="PTHR47861:SF3">
    <property type="entry name" value="FKBP-TYPE PEPTIDYL-PROLYL CIS-TRANS ISOMERASE SLYD"/>
    <property type="match status" value="1"/>
</dbReference>
<dbReference type="Gene3D" id="3.10.50.40">
    <property type="match status" value="1"/>
</dbReference>
<evidence type="ECO:0000313" key="14">
    <source>
        <dbReference type="Proteomes" id="UP001327459"/>
    </source>
</evidence>
<comment type="similarity">
    <text evidence="3 10">Belongs to the FKBP-type PPIase family.</text>
</comment>
<evidence type="ECO:0000256" key="7">
    <source>
        <dbReference type="ARBA" id="ARBA00023235"/>
    </source>
</evidence>
<evidence type="ECO:0000259" key="12">
    <source>
        <dbReference type="PROSITE" id="PS50059"/>
    </source>
</evidence>
<comment type="function">
    <text evidence="8">Also involved in hydrogenase metallocenter assembly, probably by participating in the nickel insertion step. This function in hydrogenase biosynthesis requires chaperone activity and the presence of the metal-binding domain, but not PPIase activity.</text>
</comment>
<organism evidence="13 14">
    <name type="scientific">Guyparkeria halophila</name>
    <dbReference type="NCBI Taxonomy" id="47960"/>
    <lineage>
        <taxon>Bacteria</taxon>
        <taxon>Pseudomonadati</taxon>
        <taxon>Pseudomonadota</taxon>
        <taxon>Gammaproteobacteria</taxon>
        <taxon>Chromatiales</taxon>
        <taxon>Thioalkalibacteraceae</taxon>
        <taxon>Guyparkeria</taxon>
    </lineage>
</organism>
<keyword evidence="7 9" id="KW-0413">Isomerase</keyword>